<keyword evidence="1" id="KW-0819">tRNA processing</keyword>
<evidence type="ECO:0000259" key="4">
    <source>
        <dbReference type="PROSITE" id="PS51747"/>
    </source>
</evidence>
<dbReference type="OMA" id="MVERRRC"/>
<evidence type="ECO:0000256" key="3">
    <source>
        <dbReference type="SAM" id="MobiDB-lite"/>
    </source>
</evidence>
<dbReference type="OrthoDB" id="3180714at2759"/>
<name>A0A8J6CGB6_DIALT</name>
<dbReference type="PANTHER" id="PTHR11079:SF156">
    <property type="entry name" value="INACTIVE TRNA-SPECIFIC ADENOSINE DEAMINASE-LIKE PROTEIN 3-RELATED"/>
    <property type="match status" value="1"/>
</dbReference>
<keyword evidence="6" id="KW-1185">Reference proteome</keyword>
<organism evidence="5 6">
    <name type="scientific">Diacronema lutheri</name>
    <name type="common">Unicellular marine alga</name>
    <name type="synonym">Monochrysis lutheri</name>
    <dbReference type="NCBI Taxonomy" id="2081491"/>
    <lineage>
        <taxon>Eukaryota</taxon>
        <taxon>Haptista</taxon>
        <taxon>Haptophyta</taxon>
        <taxon>Pavlovophyceae</taxon>
        <taxon>Pavlovales</taxon>
        <taxon>Pavlovaceae</taxon>
        <taxon>Diacronema</taxon>
    </lineage>
</organism>
<dbReference type="SUPFAM" id="SSF53927">
    <property type="entry name" value="Cytidine deaminase-like"/>
    <property type="match status" value="1"/>
</dbReference>
<dbReference type="InterPro" id="IPR016193">
    <property type="entry name" value="Cytidine_deaminase-like"/>
</dbReference>
<evidence type="ECO:0000256" key="2">
    <source>
        <dbReference type="ARBA" id="ARBA00038160"/>
    </source>
</evidence>
<proteinExistence type="inferred from homology"/>
<dbReference type="GO" id="GO:0005737">
    <property type="term" value="C:cytoplasm"/>
    <property type="evidence" value="ECO:0007669"/>
    <property type="project" value="TreeGrafter"/>
</dbReference>
<comment type="caution">
    <text evidence="5">The sequence shown here is derived from an EMBL/GenBank/DDBJ whole genome shotgun (WGS) entry which is preliminary data.</text>
</comment>
<reference evidence="5" key="1">
    <citation type="submission" date="2021-05" db="EMBL/GenBank/DDBJ databases">
        <title>The genome of the haptophyte Pavlova lutheri (Diacronema luteri, Pavlovales) - a model for lipid biosynthesis in eukaryotic algae.</title>
        <authorList>
            <person name="Hulatt C.J."/>
            <person name="Posewitz M.C."/>
        </authorList>
    </citation>
    <scope>NUCLEOTIDE SEQUENCE</scope>
    <source>
        <strain evidence="5">NIVA-4/92</strain>
    </source>
</reference>
<evidence type="ECO:0000313" key="5">
    <source>
        <dbReference type="EMBL" id="KAG8469956.1"/>
    </source>
</evidence>
<dbReference type="PANTHER" id="PTHR11079">
    <property type="entry name" value="CYTOSINE DEAMINASE FAMILY MEMBER"/>
    <property type="match status" value="1"/>
</dbReference>
<evidence type="ECO:0000256" key="1">
    <source>
        <dbReference type="ARBA" id="ARBA00022694"/>
    </source>
</evidence>
<dbReference type="InterPro" id="IPR002125">
    <property type="entry name" value="CMP_dCMP_dom"/>
</dbReference>
<dbReference type="GO" id="GO:0052717">
    <property type="term" value="F:tRNA-specific adenosine-34 deaminase activity"/>
    <property type="evidence" value="ECO:0007669"/>
    <property type="project" value="TreeGrafter"/>
</dbReference>
<sequence length="400" mass="41412">MPGHELCAFRVGSEEEERELELLDVYVADVSPAQAQALSRVLARHVRQPEIAHLKRIRSGRLDAAGVGGASGDFRRARGSTGHDGEAPGATPVGANGASFAAPAGPFAAAPAAACTGAQHVVALLCTAAVPPDALGDEVTRALLPFALRPRLARVPRNAPAARWQYDAWLHVWPLMCPPHVHAAVHRALAEPELSALAAHMRTALRAAADAAIDGADGVGVVIVAPDGTTALAVGSHGTWHACRSRPAAQRAHVLHHAVMRAVGIVGARNVAQRDGALVRGAGARAPVDGGGGGGAEHGPRPIGGYLCSGCTAVVTIEPCAMCAMALLHSRIARVVYARPDPECGALGSRYRLHTHRQLNHRFEVHRGLCAHEVGPGVAASCRLEDAPRDAAAPALQSLS</sequence>
<dbReference type="AlphaFoldDB" id="A0A8J6CGB6"/>
<dbReference type="Proteomes" id="UP000751190">
    <property type="component" value="Unassembled WGS sequence"/>
</dbReference>
<evidence type="ECO:0000313" key="6">
    <source>
        <dbReference type="Proteomes" id="UP000751190"/>
    </source>
</evidence>
<dbReference type="Gene3D" id="3.40.140.10">
    <property type="entry name" value="Cytidine Deaminase, domain 2"/>
    <property type="match status" value="1"/>
</dbReference>
<feature type="domain" description="CMP/dCMP-type deaminase" evidence="4">
    <location>
        <begin position="195"/>
        <end position="366"/>
    </location>
</feature>
<feature type="compositionally biased region" description="Basic and acidic residues" evidence="3">
    <location>
        <begin position="73"/>
        <end position="86"/>
    </location>
</feature>
<dbReference type="GO" id="GO:0005634">
    <property type="term" value="C:nucleus"/>
    <property type="evidence" value="ECO:0007669"/>
    <property type="project" value="TreeGrafter"/>
</dbReference>
<protein>
    <recommendedName>
        <fullName evidence="4">CMP/dCMP-type deaminase domain-containing protein</fullName>
    </recommendedName>
</protein>
<comment type="similarity">
    <text evidence="2">Belongs to the cytidine and deoxycytidylate deaminase family. ADAT3 subfamily.</text>
</comment>
<dbReference type="Pfam" id="PF00383">
    <property type="entry name" value="dCMP_cyt_deam_1"/>
    <property type="match status" value="1"/>
</dbReference>
<accession>A0A8J6CGB6</accession>
<feature type="region of interest" description="Disordered" evidence="3">
    <location>
        <begin position="68"/>
        <end position="94"/>
    </location>
</feature>
<dbReference type="GO" id="GO:0008033">
    <property type="term" value="P:tRNA processing"/>
    <property type="evidence" value="ECO:0007669"/>
    <property type="project" value="UniProtKB-KW"/>
</dbReference>
<gene>
    <name evidence="5" type="ORF">KFE25_006411</name>
</gene>
<dbReference type="EMBL" id="JAGTXO010000002">
    <property type="protein sequence ID" value="KAG8469956.1"/>
    <property type="molecule type" value="Genomic_DNA"/>
</dbReference>
<dbReference type="PROSITE" id="PS51747">
    <property type="entry name" value="CYT_DCMP_DEAMINASES_2"/>
    <property type="match status" value="1"/>
</dbReference>